<evidence type="ECO:0000256" key="7">
    <source>
        <dbReference type="SAM" id="Phobius"/>
    </source>
</evidence>
<dbReference type="PIRSF" id="PIRSF006158">
    <property type="entry name" value="UCP006158_SH3"/>
    <property type="match status" value="1"/>
</dbReference>
<evidence type="ECO:0000256" key="4">
    <source>
        <dbReference type="ARBA" id="ARBA00022989"/>
    </source>
</evidence>
<dbReference type="Pfam" id="PF08239">
    <property type="entry name" value="SH3_3"/>
    <property type="match status" value="1"/>
</dbReference>
<dbReference type="SMART" id="SM00287">
    <property type="entry name" value="SH3b"/>
    <property type="match status" value="1"/>
</dbReference>
<dbReference type="InterPro" id="IPR003646">
    <property type="entry name" value="SH3-like_bac-type"/>
</dbReference>
<evidence type="ECO:0000313" key="11">
    <source>
        <dbReference type="Proteomes" id="UP001266357"/>
    </source>
</evidence>
<feature type="chain" id="PRO_5046432630" evidence="8">
    <location>
        <begin position="22"/>
        <end position="203"/>
    </location>
</feature>
<accession>A0ABU3A0B2</accession>
<feature type="coiled-coil region" evidence="6">
    <location>
        <begin position="124"/>
        <end position="158"/>
    </location>
</feature>
<evidence type="ECO:0000256" key="2">
    <source>
        <dbReference type="ARBA" id="ARBA00022692"/>
    </source>
</evidence>
<name>A0ABU3A0B2_9GAMM</name>
<evidence type="ECO:0000256" key="1">
    <source>
        <dbReference type="ARBA" id="ARBA00004167"/>
    </source>
</evidence>
<feature type="signal peptide" evidence="8">
    <location>
        <begin position="1"/>
        <end position="21"/>
    </location>
</feature>
<dbReference type="RefSeq" id="WP_311580061.1">
    <property type="nucleotide sequence ID" value="NZ_JAVRIF010000003.1"/>
</dbReference>
<keyword evidence="11" id="KW-1185">Reference proteome</keyword>
<evidence type="ECO:0000313" key="10">
    <source>
        <dbReference type="EMBL" id="MDT0603604.1"/>
    </source>
</evidence>
<evidence type="ECO:0000259" key="9">
    <source>
        <dbReference type="PROSITE" id="PS51781"/>
    </source>
</evidence>
<keyword evidence="6" id="KW-0175">Coiled coil</keyword>
<dbReference type="PROSITE" id="PS51781">
    <property type="entry name" value="SH3B"/>
    <property type="match status" value="1"/>
</dbReference>
<feature type="domain" description="SH3b" evidence="9">
    <location>
        <begin position="29"/>
        <end position="97"/>
    </location>
</feature>
<dbReference type="Gene3D" id="2.30.30.40">
    <property type="entry name" value="SH3 Domains"/>
    <property type="match status" value="1"/>
</dbReference>
<sequence>MKLIKCLLASFLFILSFNSFAQETAQTTEENRTVAYISDDLFIYMHAGPGNNYRILGSINAGEEVSLTGKSANDYTEIIDNKNRVTWVESKYVSTTPGLRVAIAELNGKLASSEENSLKISADFTQANNNIAQLTADNSQLTDEITALRKQLTQTQSQLSNQDLAIKKEYFFNGAIVLAIGLILGLVLPRLSARKKGSMESWK</sequence>
<keyword evidence="5 7" id="KW-0472">Membrane</keyword>
<keyword evidence="2 7" id="KW-0812">Transmembrane</keyword>
<dbReference type="Proteomes" id="UP001266357">
    <property type="component" value="Unassembled WGS sequence"/>
</dbReference>
<evidence type="ECO:0000256" key="6">
    <source>
        <dbReference type="SAM" id="Coils"/>
    </source>
</evidence>
<keyword evidence="4 7" id="KW-1133">Transmembrane helix</keyword>
<evidence type="ECO:0000256" key="8">
    <source>
        <dbReference type="SAM" id="SignalP"/>
    </source>
</evidence>
<comment type="subcellular location">
    <subcellularLocation>
        <location evidence="1">Membrane</location>
        <topology evidence="1">Single-pass membrane protein</topology>
    </subcellularLocation>
</comment>
<keyword evidence="3 8" id="KW-0732">Signal</keyword>
<reference evidence="10 11" key="1">
    <citation type="submission" date="2023-09" db="EMBL/GenBank/DDBJ databases">
        <authorList>
            <person name="Rey-Velasco X."/>
        </authorList>
    </citation>
    <scope>NUCLEOTIDE SEQUENCE [LARGE SCALE GENOMIC DNA]</scope>
    <source>
        <strain evidence="10 11">W431</strain>
    </source>
</reference>
<dbReference type="NCBIfam" id="TIGR04211">
    <property type="entry name" value="SH3_and_anchor"/>
    <property type="match status" value="1"/>
</dbReference>
<feature type="transmembrane region" description="Helical" evidence="7">
    <location>
        <begin position="170"/>
        <end position="189"/>
    </location>
</feature>
<evidence type="ECO:0000256" key="5">
    <source>
        <dbReference type="ARBA" id="ARBA00023136"/>
    </source>
</evidence>
<protein>
    <submittedName>
        <fullName evidence="10">TIGR04211 family SH3 domain-containing protein</fullName>
    </submittedName>
</protein>
<dbReference type="EMBL" id="JAVRIF010000003">
    <property type="protein sequence ID" value="MDT0603604.1"/>
    <property type="molecule type" value="Genomic_DNA"/>
</dbReference>
<gene>
    <name evidence="10" type="ORF">RM573_08350</name>
</gene>
<proteinExistence type="predicted"/>
<comment type="caution">
    <text evidence="10">The sequence shown here is derived from an EMBL/GenBank/DDBJ whole genome shotgun (WGS) entry which is preliminary data.</text>
</comment>
<dbReference type="InterPro" id="IPR016476">
    <property type="entry name" value="SH3_dom_pro"/>
</dbReference>
<evidence type="ECO:0000256" key="3">
    <source>
        <dbReference type="ARBA" id="ARBA00022729"/>
    </source>
</evidence>
<organism evidence="10 11">
    <name type="scientific">Thalassotalea castellviae</name>
    <dbReference type="NCBI Taxonomy" id="3075612"/>
    <lineage>
        <taxon>Bacteria</taxon>
        <taxon>Pseudomonadati</taxon>
        <taxon>Pseudomonadota</taxon>
        <taxon>Gammaproteobacteria</taxon>
        <taxon>Alteromonadales</taxon>
        <taxon>Colwelliaceae</taxon>
        <taxon>Thalassotalea</taxon>
    </lineage>
</organism>